<organism evidence="8 9">
    <name type="scientific">Hathewaya histolytica</name>
    <name type="common">Clostridium histolyticum</name>
    <dbReference type="NCBI Taxonomy" id="1498"/>
    <lineage>
        <taxon>Bacteria</taxon>
        <taxon>Bacillati</taxon>
        <taxon>Bacillota</taxon>
        <taxon>Clostridia</taxon>
        <taxon>Eubacteriales</taxon>
        <taxon>Clostridiaceae</taxon>
        <taxon>Hathewaya</taxon>
    </lineage>
</organism>
<keyword evidence="9" id="KW-1185">Reference proteome</keyword>
<feature type="transmembrane region" description="Helical" evidence="6">
    <location>
        <begin position="314"/>
        <end position="332"/>
    </location>
</feature>
<dbReference type="Gene3D" id="1.20.1250.20">
    <property type="entry name" value="MFS general substrate transporter like domains"/>
    <property type="match status" value="1"/>
</dbReference>
<comment type="subcellular location">
    <subcellularLocation>
        <location evidence="1">Cell membrane</location>
        <topology evidence="1">Multi-pass membrane protein</topology>
    </subcellularLocation>
</comment>
<feature type="transmembrane region" description="Helical" evidence="6">
    <location>
        <begin position="291"/>
        <end position="308"/>
    </location>
</feature>
<evidence type="ECO:0000259" key="7">
    <source>
        <dbReference type="PROSITE" id="PS50850"/>
    </source>
</evidence>
<evidence type="ECO:0000256" key="3">
    <source>
        <dbReference type="ARBA" id="ARBA00022692"/>
    </source>
</evidence>
<dbReference type="Pfam" id="PF07690">
    <property type="entry name" value="MFS_1"/>
    <property type="match status" value="1"/>
</dbReference>
<dbReference type="EMBL" id="LR590481">
    <property type="protein sequence ID" value="VTQ90969.1"/>
    <property type="molecule type" value="Genomic_DNA"/>
</dbReference>
<keyword evidence="3 6" id="KW-0812">Transmembrane</keyword>
<name>A0A4U9RGR7_HATHI</name>
<evidence type="ECO:0000256" key="1">
    <source>
        <dbReference type="ARBA" id="ARBA00004651"/>
    </source>
</evidence>
<evidence type="ECO:0000313" key="9">
    <source>
        <dbReference type="Proteomes" id="UP000308489"/>
    </source>
</evidence>
<evidence type="ECO:0000313" key="8">
    <source>
        <dbReference type="EMBL" id="VTQ90969.1"/>
    </source>
</evidence>
<gene>
    <name evidence="8" type="ORF">NCTC503_01710</name>
</gene>
<accession>A0A4U9RGR7</accession>
<dbReference type="SUPFAM" id="SSF103473">
    <property type="entry name" value="MFS general substrate transporter"/>
    <property type="match status" value="1"/>
</dbReference>
<feature type="transmembrane region" description="Helical" evidence="6">
    <location>
        <begin position="180"/>
        <end position="206"/>
    </location>
</feature>
<reference evidence="8 9" key="1">
    <citation type="submission" date="2019-05" db="EMBL/GenBank/DDBJ databases">
        <authorList>
            <consortium name="Pathogen Informatics"/>
        </authorList>
    </citation>
    <scope>NUCLEOTIDE SEQUENCE [LARGE SCALE GENOMIC DNA]</scope>
    <source>
        <strain evidence="8 9">NCTC503</strain>
    </source>
</reference>
<dbReference type="InterPro" id="IPR011701">
    <property type="entry name" value="MFS"/>
</dbReference>
<keyword evidence="5 6" id="KW-0472">Membrane</keyword>
<dbReference type="Proteomes" id="UP000308489">
    <property type="component" value="Chromosome 1"/>
</dbReference>
<dbReference type="AlphaFoldDB" id="A0A4U9RGR7"/>
<dbReference type="InterPro" id="IPR036259">
    <property type="entry name" value="MFS_trans_sf"/>
</dbReference>
<dbReference type="OrthoDB" id="7584869at2"/>
<proteinExistence type="predicted"/>
<protein>
    <submittedName>
        <fullName evidence="8">Major facilitator family transporter</fullName>
    </submittedName>
</protein>
<feature type="transmembrane region" description="Helical" evidence="6">
    <location>
        <begin position="396"/>
        <end position="417"/>
    </location>
</feature>
<feature type="transmembrane region" description="Helical" evidence="6">
    <location>
        <begin position="268"/>
        <end position="284"/>
    </location>
</feature>
<feature type="transmembrane region" description="Helical" evidence="6">
    <location>
        <begin position="370"/>
        <end position="390"/>
    </location>
</feature>
<evidence type="ECO:0000256" key="4">
    <source>
        <dbReference type="ARBA" id="ARBA00022989"/>
    </source>
</evidence>
<dbReference type="GO" id="GO:0005886">
    <property type="term" value="C:plasma membrane"/>
    <property type="evidence" value="ECO:0007669"/>
    <property type="project" value="UniProtKB-SubCell"/>
</dbReference>
<dbReference type="GO" id="GO:0022857">
    <property type="term" value="F:transmembrane transporter activity"/>
    <property type="evidence" value="ECO:0007669"/>
    <property type="project" value="InterPro"/>
</dbReference>
<sequence>MSAVKNYISDIKNSSKDAKLFLVAYFLWALQGGSYWTAYMVIIQNSFDTKALGLMMSVSTLFSALSAVPVGILNKKFGFKKMMIFGAVFNTLFMVLTLYTKNIILLLVFTALQGPPAAATDVLSAPLINATTNEKQRSTIYSIMFAGYWCIVAIVSKLSGNIIVGIQNGMGIAELEAYKYFFILTCVISMISIIPLLMLSNIDIQIPENKEKKSLGESFKTVANKDVLVYLVYVGLIGLGLGLFTPFFSNFFKEGLKLNPKTVGNVMSVQYFAMVIGMLLCPFFEKKFGRIVTLGLSSLFSIPFMLVIANCDKFGGAMVPILTVSFFMRSGLMNLNMPIMNTLIMEFVEPDKRATVSGLQSTFRTGLSSVSSAIAGVVMSIPAFTVLGLTMDGYRVPYYISGILYTVAQVILFKVFYKRYNWPSKKGNQKKEEELATT</sequence>
<keyword evidence="2" id="KW-0813">Transport</keyword>
<dbReference type="KEGG" id="hhw:NCTC503_01710"/>
<feature type="transmembrane region" description="Helical" evidence="6">
    <location>
        <begin position="82"/>
        <end position="99"/>
    </location>
</feature>
<feature type="transmembrane region" description="Helical" evidence="6">
    <location>
        <begin position="227"/>
        <end position="248"/>
    </location>
</feature>
<dbReference type="RefSeq" id="WP_138210335.1">
    <property type="nucleotide sequence ID" value="NZ_CBCRUQ010000005.1"/>
</dbReference>
<dbReference type="InterPro" id="IPR020846">
    <property type="entry name" value="MFS_dom"/>
</dbReference>
<dbReference type="PANTHER" id="PTHR23520">
    <property type="entry name" value="TRANSPORTER, PUTATIVE (AFU_ORTHOLOGUE AFUA_3G04000)-RELATED"/>
    <property type="match status" value="1"/>
</dbReference>
<feature type="transmembrane region" description="Helical" evidence="6">
    <location>
        <begin position="20"/>
        <end position="42"/>
    </location>
</feature>
<evidence type="ECO:0000256" key="2">
    <source>
        <dbReference type="ARBA" id="ARBA00022448"/>
    </source>
</evidence>
<dbReference type="PROSITE" id="PS50850">
    <property type="entry name" value="MFS"/>
    <property type="match status" value="1"/>
</dbReference>
<feature type="domain" description="Major facilitator superfamily (MFS) profile" evidence="7">
    <location>
        <begin position="17"/>
        <end position="420"/>
    </location>
</feature>
<feature type="transmembrane region" description="Helical" evidence="6">
    <location>
        <begin position="54"/>
        <end position="73"/>
    </location>
</feature>
<keyword evidence="4 6" id="KW-1133">Transmembrane helix</keyword>
<dbReference type="PANTHER" id="PTHR23520:SF5">
    <property type="entry name" value="TRANSPORTER, PUTATIVE (AFU_ORTHOLOGUE AFUA_3G04000)-RELATED"/>
    <property type="match status" value="1"/>
</dbReference>
<evidence type="ECO:0000256" key="6">
    <source>
        <dbReference type="SAM" id="Phobius"/>
    </source>
</evidence>
<evidence type="ECO:0000256" key="5">
    <source>
        <dbReference type="ARBA" id="ARBA00023136"/>
    </source>
</evidence>